<organism evidence="8">
    <name type="scientific">Vibrio alginolyticus</name>
    <dbReference type="NCBI Taxonomy" id="663"/>
    <lineage>
        <taxon>Bacteria</taxon>
        <taxon>Pseudomonadati</taxon>
        <taxon>Pseudomonadota</taxon>
        <taxon>Gammaproteobacteria</taxon>
        <taxon>Vibrionales</taxon>
        <taxon>Vibrionaceae</taxon>
        <taxon>Vibrio</taxon>
    </lineage>
</organism>
<evidence type="ECO:0000259" key="7">
    <source>
        <dbReference type="SMART" id="SM00244"/>
    </source>
</evidence>
<keyword evidence="8" id="KW-0614">Plasmid</keyword>
<dbReference type="InterPro" id="IPR010200">
    <property type="entry name" value="HflC"/>
</dbReference>
<dbReference type="GO" id="GO:0006508">
    <property type="term" value="P:proteolysis"/>
    <property type="evidence" value="ECO:0007669"/>
    <property type="project" value="UniProtKB-KW"/>
</dbReference>
<proteinExistence type="inferred from homology"/>
<evidence type="ECO:0000256" key="4">
    <source>
        <dbReference type="ARBA" id="ARBA00022989"/>
    </source>
</evidence>
<feature type="domain" description="Band 7" evidence="7">
    <location>
        <begin position="24"/>
        <end position="223"/>
    </location>
</feature>
<comment type="similarity">
    <text evidence="2 5">Belongs to the band 7/mec-2 family. HflC subfamily.</text>
</comment>
<keyword evidence="3 6" id="KW-0812">Transmembrane</keyword>
<dbReference type="SMART" id="SM00244">
    <property type="entry name" value="PHB"/>
    <property type="match status" value="1"/>
</dbReference>
<accession>A0A1W6V9Q1</accession>
<keyword evidence="6" id="KW-0472">Membrane</keyword>
<reference evidence="8" key="1">
    <citation type="submission" date="2016-10" db="EMBL/GenBank/DDBJ databases">
        <title>The High Quality Genome of Vibrio alginolyticus K01M1.</title>
        <authorList>
            <person name="Wendling C."/>
            <person name="Chibani C.M."/>
            <person name="Hertel R."/>
            <person name="Sproer C."/>
            <person name="Bunk B."/>
            <person name="Overmann J."/>
            <person name="Roth O."/>
            <person name="Liesegang H."/>
        </authorList>
    </citation>
    <scope>NUCLEOTIDE SEQUENCE</scope>
    <source>
        <strain evidence="8">K05K4</strain>
        <plasmid evidence="8">pL289</plasmid>
    </source>
</reference>
<geneLocation type="plasmid" evidence="8">
    <name>pL289</name>
</geneLocation>
<dbReference type="GO" id="GO:0008233">
    <property type="term" value="F:peptidase activity"/>
    <property type="evidence" value="ECO:0007669"/>
    <property type="project" value="UniProtKB-KW"/>
</dbReference>
<name>A0A1W6V9Q1_VIBAL</name>
<dbReference type="SUPFAM" id="SSF117892">
    <property type="entry name" value="Band 7/SPFH domain"/>
    <property type="match status" value="2"/>
</dbReference>
<sequence length="326" mass="37882">MKKLNYVLGLTLWFVLILIVGFTMFTDVIPNHKKGLKRQWTSIEKLENGQFKIYEPGRYFTIPMYESFEMIDVREFPLSVEDMFVTKLKKNLVVDYFVPWRVVDFEKYYLATRNDLALAQDRLNKKVREAIQSEIGEHTILEVSTGAIVHYEQEDKSLNVKRELTNPRKHVEQIVGKREEVLKNAYMRIKNQVYKDFGLEAKSVEFANLSLPSEASQSVFKRMNAERKAVADKFRSEGRMRADEMMSLTDKRVDAILSEANKEAIKTRRSADAEVAEIYSSAIGAAPEFYEFYLAMETIKKSFNPDDVLMLDTNSHLLKHMKGIDE</sequence>
<dbReference type="RefSeq" id="WP_086048447.1">
    <property type="nucleotide sequence ID" value="NZ_CP017893.1"/>
</dbReference>
<keyword evidence="8" id="KW-0378">Hydrolase</keyword>
<comment type="subcellular location">
    <subcellularLocation>
        <location evidence="1">Membrane</location>
        <topology evidence="1">Single-pass membrane protein</topology>
    </subcellularLocation>
</comment>
<dbReference type="Pfam" id="PF01145">
    <property type="entry name" value="Band_7"/>
    <property type="match status" value="1"/>
</dbReference>
<dbReference type="AlphaFoldDB" id="A0A1W6V9Q1"/>
<dbReference type="EMBL" id="CP017904">
    <property type="protein sequence ID" value="ARP21868.1"/>
    <property type="molecule type" value="Genomic_DNA"/>
</dbReference>
<evidence type="ECO:0000256" key="2">
    <source>
        <dbReference type="ARBA" id="ARBA00007862"/>
    </source>
</evidence>
<dbReference type="NCBIfam" id="TIGR01932">
    <property type="entry name" value="hflC"/>
    <property type="match status" value="1"/>
</dbReference>
<dbReference type="InterPro" id="IPR036013">
    <property type="entry name" value="Band_7/SPFH_dom_sf"/>
</dbReference>
<dbReference type="PIRSF" id="PIRSF005651">
    <property type="entry name" value="HflC"/>
    <property type="match status" value="1"/>
</dbReference>
<dbReference type="PANTHER" id="PTHR42911:SF2">
    <property type="entry name" value="PROHIBITIN FAMILY PROTEIN"/>
    <property type="match status" value="1"/>
</dbReference>
<dbReference type="PANTHER" id="PTHR42911">
    <property type="entry name" value="MODULATOR OF FTSH PROTEASE HFLC"/>
    <property type="match status" value="1"/>
</dbReference>
<dbReference type="InterPro" id="IPR001107">
    <property type="entry name" value="Band_7"/>
</dbReference>
<gene>
    <name evidence="8" type="primary">hflC_3</name>
    <name evidence="8" type="ORF">K05K4_51660</name>
</gene>
<evidence type="ECO:0000256" key="6">
    <source>
        <dbReference type="SAM" id="Phobius"/>
    </source>
</evidence>
<comment type="function">
    <text evidence="5">HflC and HflK could regulate a protease.</text>
</comment>
<protein>
    <recommendedName>
        <fullName evidence="5">Protein HflC</fullName>
    </recommendedName>
</protein>
<dbReference type="GO" id="GO:0016020">
    <property type="term" value="C:membrane"/>
    <property type="evidence" value="ECO:0007669"/>
    <property type="project" value="UniProtKB-SubCell"/>
</dbReference>
<evidence type="ECO:0000256" key="3">
    <source>
        <dbReference type="ARBA" id="ARBA00022692"/>
    </source>
</evidence>
<evidence type="ECO:0000313" key="8">
    <source>
        <dbReference type="EMBL" id="ARP21868.1"/>
    </source>
</evidence>
<keyword evidence="8" id="KW-0645">Protease</keyword>
<dbReference type="Gene3D" id="3.30.479.30">
    <property type="entry name" value="Band 7 domain"/>
    <property type="match status" value="1"/>
</dbReference>
<keyword evidence="4 6" id="KW-1133">Transmembrane helix</keyword>
<evidence type="ECO:0000256" key="1">
    <source>
        <dbReference type="ARBA" id="ARBA00004167"/>
    </source>
</evidence>
<feature type="transmembrane region" description="Helical" evidence="6">
    <location>
        <begin position="6"/>
        <end position="29"/>
    </location>
</feature>
<evidence type="ECO:0000256" key="5">
    <source>
        <dbReference type="PIRNR" id="PIRNR005651"/>
    </source>
</evidence>